<name>A0A0L8AJV9_9BACT</name>
<dbReference type="SUPFAM" id="SSF53335">
    <property type="entry name" value="S-adenosyl-L-methionine-dependent methyltransferases"/>
    <property type="match status" value="1"/>
</dbReference>
<feature type="domain" description="Histidine-specific methyltransferase SAM-dependent" evidence="3">
    <location>
        <begin position="11"/>
        <end position="319"/>
    </location>
</feature>
<dbReference type="AlphaFoldDB" id="A0A0L8AJV9"/>
<dbReference type="PANTHER" id="PTHR43397">
    <property type="entry name" value="ERGOTHIONEINE BIOSYNTHESIS PROTEIN 1"/>
    <property type="match status" value="1"/>
</dbReference>
<evidence type="ECO:0000313" key="5">
    <source>
        <dbReference type="Proteomes" id="UP000036908"/>
    </source>
</evidence>
<dbReference type="InterPro" id="IPR029063">
    <property type="entry name" value="SAM-dependent_MTases_sf"/>
</dbReference>
<comment type="caution">
    <text evidence="4">The sequence shown here is derived from an EMBL/GenBank/DDBJ whole genome shotgun (WGS) entry which is preliminary data.</text>
</comment>
<protein>
    <submittedName>
        <fullName evidence="4">Methyltransferase</fullName>
    </submittedName>
</protein>
<dbReference type="InterPro" id="IPR017804">
    <property type="entry name" value="MeTrfase_EgtD-like"/>
</dbReference>
<evidence type="ECO:0000256" key="2">
    <source>
        <dbReference type="ARBA" id="ARBA00022679"/>
    </source>
</evidence>
<evidence type="ECO:0000313" key="4">
    <source>
        <dbReference type="EMBL" id="KOF02723.1"/>
    </source>
</evidence>
<dbReference type="Gene3D" id="3.40.50.150">
    <property type="entry name" value="Vaccinia Virus protein VP39"/>
    <property type="match status" value="1"/>
</dbReference>
<evidence type="ECO:0000256" key="1">
    <source>
        <dbReference type="ARBA" id="ARBA00022603"/>
    </source>
</evidence>
<reference evidence="5" key="1">
    <citation type="submission" date="2014-11" db="EMBL/GenBank/DDBJ databases">
        <title>Genome sequencing of Roseivirga sp. D-25.</title>
        <authorList>
            <person name="Selvaratnam C."/>
            <person name="Thevarajoo S."/>
            <person name="Goh K.M."/>
            <person name="Eee R."/>
            <person name="Chan K.-G."/>
            <person name="Chong C.S."/>
        </authorList>
    </citation>
    <scope>NUCLEOTIDE SEQUENCE [LARGE SCALE GENOMIC DNA]</scope>
    <source>
        <strain evidence="5">D-25</strain>
    </source>
</reference>
<dbReference type="PANTHER" id="PTHR43397:SF1">
    <property type="entry name" value="ERGOTHIONEINE BIOSYNTHESIS PROTEIN 1"/>
    <property type="match status" value="1"/>
</dbReference>
<gene>
    <name evidence="4" type="ORF">OB69_10435</name>
</gene>
<accession>A0A0L8AJV9</accession>
<dbReference type="GO" id="GO:0008168">
    <property type="term" value="F:methyltransferase activity"/>
    <property type="evidence" value="ECO:0007669"/>
    <property type="project" value="UniProtKB-KW"/>
</dbReference>
<keyword evidence="2 4" id="KW-0808">Transferase</keyword>
<sequence length="321" mass="36375">MSDTTATLSTFARDIHSGLTSNPKCLSSKYFYDEKGDQLFQSIMDLEEYYLTRCEFEIFDQQKEEILKSFLANDTSFKLVELGAGDGTKTKILLKHFTNEGVDFSYSPIDISQHVLDILSGDLKKSIPKLHVNAIQGDYFDALAKLNENHFQKEVVLFLGSNIGNFSNGSAPKFLKRLGDNLSSGDLLFIGFDLMKDPNVILSAYNDKLGVTKEFNLNLLVRINNELGANFDLEGFEHFPTYDPITGETKSHLVSNKAQQVFIEATGETYSFDAWEAIHTEVSQKYSLKSIRQFAEQAGFKVMKNFTDKNNYYVDSLWEKI</sequence>
<dbReference type="PATRIC" id="fig|1566026.4.peg.371"/>
<dbReference type="EMBL" id="JSVA01000010">
    <property type="protein sequence ID" value="KOF02723.1"/>
    <property type="molecule type" value="Genomic_DNA"/>
</dbReference>
<dbReference type="InterPro" id="IPR051128">
    <property type="entry name" value="EgtD_Methyltrsf_superfamily"/>
</dbReference>
<keyword evidence="5" id="KW-1185">Reference proteome</keyword>
<dbReference type="NCBIfam" id="TIGR03438">
    <property type="entry name" value="egtD_ergothio"/>
    <property type="match status" value="1"/>
</dbReference>
<dbReference type="Pfam" id="PF10017">
    <property type="entry name" value="Methyltransf_33"/>
    <property type="match status" value="1"/>
</dbReference>
<dbReference type="InterPro" id="IPR035094">
    <property type="entry name" value="EgtD"/>
</dbReference>
<evidence type="ECO:0000259" key="3">
    <source>
        <dbReference type="Pfam" id="PF10017"/>
    </source>
</evidence>
<dbReference type="GO" id="GO:0032259">
    <property type="term" value="P:methylation"/>
    <property type="evidence" value="ECO:0007669"/>
    <property type="project" value="UniProtKB-KW"/>
</dbReference>
<dbReference type="PIRSF" id="PIRSF018005">
    <property type="entry name" value="UCP018005"/>
    <property type="match status" value="1"/>
</dbReference>
<organism evidence="4 5">
    <name type="scientific">Roseivirga seohaensis subsp. aquiponti</name>
    <dbReference type="NCBI Taxonomy" id="1566026"/>
    <lineage>
        <taxon>Bacteria</taxon>
        <taxon>Pseudomonadati</taxon>
        <taxon>Bacteroidota</taxon>
        <taxon>Cytophagia</taxon>
        <taxon>Cytophagales</taxon>
        <taxon>Roseivirgaceae</taxon>
        <taxon>Roseivirga</taxon>
    </lineage>
</organism>
<keyword evidence="1 4" id="KW-0489">Methyltransferase</keyword>
<dbReference type="OrthoDB" id="5289726at2"/>
<proteinExistence type="predicted"/>
<dbReference type="Proteomes" id="UP000036908">
    <property type="component" value="Unassembled WGS sequence"/>
</dbReference>
<dbReference type="InterPro" id="IPR019257">
    <property type="entry name" value="MeTrfase_dom"/>
</dbReference>
<dbReference type="RefSeq" id="WP_053223666.1">
    <property type="nucleotide sequence ID" value="NZ_JSVA01000010.1"/>
</dbReference>